<name>A0A7W8LCK3_9BURK</name>
<evidence type="ECO:0000313" key="2">
    <source>
        <dbReference type="Proteomes" id="UP000592820"/>
    </source>
</evidence>
<reference evidence="1 2" key="1">
    <citation type="submission" date="2020-08" db="EMBL/GenBank/DDBJ databases">
        <title>Genomic Encyclopedia of Type Strains, Phase IV (KMG-V): Genome sequencing to study the core and pangenomes of soil and plant-associated prokaryotes.</title>
        <authorList>
            <person name="Whitman W."/>
        </authorList>
    </citation>
    <scope>NUCLEOTIDE SEQUENCE [LARGE SCALE GENOMIC DNA]</scope>
    <source>
        <strain evidence="1 2">JPY162</strain>
    </source>
</reference>
<dbReference type="AlphaFoldDB" id="A0A7W8LCK3"/>
<sequence length="51" mass="5634">MKDLSSEDLLKLCRTNLSTFFSPATEAFEGTRKLAGLDRQAGSTVRGTWNL</sequence>
<organism evidence="1 2">
    <name type="scientific">Paraburkholderia youngii</name>
    <dbReference type="NCBI Taxonomy" id="2782701"/>
    <lineage>
        <taxon>Bacteria</taxon>
        <taxon>Pseudomonadati</taxon>
        <taxon>Pseudomonadota</taxon>
        <taxon>Betaproteobacteria</taxon>
        <taxon>Burkholderiales</taxon>
        <taxon>Burkholderiaceae</taxon>
        <taxon>Paraburkholderia</taxon>
    </lineage>
</organism>
<dbReference type="RefSeq" id="WP_176121941.1">
    <property type="nucleotide sequence ID" value="NZ_JACHDE010000011.1"/>
</dbReference>
<gene>
    <name evidence="1" type="ORF">HDG41_005250</name>
</gene>
<dbReference type="EMBL" id="JACHDE010000011">
    <property type="protein sequence ID" value="MBB5403164.1"/>
    <property type="molecule type" value="Genomic_DNA"/>
</dbReference>
<evidence type="ECO:0000313" key="1">
    <source>
        <dbReference type="EMBL" id="MBB5403164.1"/>
    </source>
</evidence>
<protein>
    <submittedName>
        <fullName evidence="1">Uncharacterized protein</fullName>
    </submittedName>
</protein>
<dbReference type="Proteomes" id="UP000592820">
    <property type="component" value="Unassembled WGS sequence"/>
</dbReference>
<comment type="caution">
    <text evidence="1">The sequence shown here is derived from an EMBL/GenBank/DDBJ whole genome shotgun (WGS) entry which is preliminary data.</text>
</comment>
<proteinExistence type="predicted"/>
<accession>A0A7W8LCK3</accession>